<dbReference type="AlphaFoldDB" id="A0AAW1QAM9"/>
<evidence type="ECO:0000256" key="1">
    <source>
        <dbReference type="PROSITE-ProRule" id="PRU00489"/>
    </source>
</evidence>
<dbReference type="GO" id="GO:0005634">
    <property type="term" value="C:nucleus"/>
    <property type="evidence" value="ECO:0007669"/>
    <property type="project" value="TreeGrafter"/>
</dbReference>
<dbReference type="GO" id="GO:0008168">
    <property type="term" value="F:methyltransferase activity"/>
    <property type="evidence" value="ECO:0007669"/>
    <property type="project" value="TreeGrafter"/>
</dbReference>
<proteinExistence type="inferred from homology"/>
<gene>
    <name evidence="3" type="ORF">WJX74_005012</name>
</gene>
<dbReference type="InterPro" id="IPR029063">
    <property type="entry name" value="SAM-dependent_MTases_sf"/>
</dbReference>
<dbReference type="InterPro" id="IPR007757">
    <property type="entry name" value="MT-A70-like"/>
</dbReference>
<feature type="compositionally biased region" description="Polar residues" evidence="2">
    <location>
        <begin position="480"/>
        <end position="489"/>
    </location>
</feature>
<evidence type="ECO:0000313" key="4">
    <source>
        <dbReference type="Proteomes" id="UP001438707"/>
    </source>
</evidence>
<name>A0AAW1QAM9_9CHLO</name>
<feature type="region of interest" description="Disordered" evidence="2">
    <location>
        <begin position="475"/>
        <end position="538"/>
    </location>
</feature>
<feature type="region of interest" description="Disordered" evidence="2">
    <location>
        <begin position="346"/>
        <end position="373"/>
    </location>
</feature>
<dbReference type="SUPFAM" id="SSF53335">
    <property type="entry name" value="S-adenosyl-L-methionine-dependent methyltransferases"/>
    <property type="match status" value="1"/>
</dbReference>
<dbReference type="Pfam" id="PF05063">
    <property type="entry name" value="MT-A70"/>
    <property type="match status" value="1"/>
</dbReference>
<comment type="caution">
    <text evidence="3">The sequence shown here is derived from an EMBL/GenBank/DDBJ whole genome shotgun (WGS) entry which is preliminary data.</text>
</comment>
<keyword evidence="4" id="KW-1185">Reference proteome</keyword>
<evidence type="ECO:0000313" key="3">
    <source>
        <dbReference type="EMBL" id="KAK9818627.1"/>
    </source>
</evidence>
<evidence type="ECO:0000256" key="2">
    <source>
        <dbReference type="SAM" id="MobiDB-lite"/>
    </source>
</evidence>
<organism evidence="3 4">
    <name type="scientific">Apatococcus lobatus</name>
    <dbReference type="NCBI Taxonomy" id="904363"/>
    <lineage>
        <taxon>Eukaryota</taxon>
        <taxon>Viridiplantae</taxon>
        <taxon>Chlorophyta</taxon>
        <taxon>core chlorophytes</taxon>
        <taxon>Trebouxiophyceae</taxon>
        <taxon>Chlorellales</taxon>
        <taxon>Chlorellaceae</taxon>
        <taxon>Apatococcus</taxon>
    </lineage>
</organism>
<protein>
    <submittedName>
        <fullName evidence="3">Uncharacterized protein</fullName>
    </submittedName>
</protein>
<dbReference type="PANTHER" id="PTHR12829">
    <property type="entry name" value="N6-ADENOSINE-METHYLTRANSFERASE"/>
    <property type="match status" value="1"/>
</dbReference>
<reference evidence="3 4" key="1">
    <citation type="journal article" date="2024" name="Nat. Commun.">
        <title>Phylogenomics reveals the evolutionary origins of lichenization in chlorophyte algae.</title>
        <authorList>
            <person name="Puginier C."/>
            <person name="Libourel C."/>
            <person name="Otte J."/>
            <person name="Skaloud P."/>
            <person name="Haon M."/>
            <person name="Grisel S."/>
            <person name="Petersen M."/>
            <person name="Berrin J.G."/>
            <person name="Delaux P.M."/>
            <person name="Dal Grande F."/>
            <person name="Keller J."/>
        </authorList>
    </citation>
    <scope>NUCLEOTIDE SEQUENCE [LARGE SCALE GENOMIC DNA]</scope>
    <source>
        <strain evidence="3 4">SAG 2145</strain>
    </source>
</reference>
<comment type="similarity">
    <text evidence="1">Belongs to the MT-A70-like family.</text>
</comment>
<dbReference type="PANTHER" id="PTHR12829:SF4">
    <property type="entry name" value="N(6)-ADENINE-SPECIFIC METHYLTRANSFERASE METTL4"/>
    <property type="match status" value="1"/>
</dbReference>
<sequence length="824" mass="89838">MVLLWEDSLALLDVWQEEAHRYSLLQLRRPAGHTGLEPTGAWQSATPTTEGLAQSVSNHTLNQSKKRKREQRSRPLNAMEVQSKARQVAPQAAVTAGLQNIRAWLHASGHATIAAAIATEASPRTASCSMHAEPAQPAGSRPEIPRAFRHSCEPGIPEAAGLSQAQLAELCSVCRAAWENPMQGQLNEACCPTSGPAGQGLRSGAARQQPQQDPCAVGSNWAMLDLPALHKVKHLVKPKLVMCNKHCLLNLLWVMRGKKRFPAGICSHQIPRKDASRQAEYRPMHQCLIHPGVSVPDNQAKDNCNGGGLQQQELCCIQEAPCPDHRACHAEIIEPTEPCRAPNARAGLSNTASDHEQSHSVQQQFDSTLYPSRSQAGSSMYRMEPEVYSGKLFDRVWEQLGPVRILCSIDVEPLVAAEQPLVAQSGPARQRIFQGPCSMRNAISKNARSQEWRLQPASQTGPAASCCGMSVAAASEEAGTPSSPHSSTGCHDHTRPTVVQEQHRALPRGILPSEEQPAGGLGYDQADHPGANGASMTTTASAARSKACPTDGQPDVGRVDCPGDHLMCNSTGRVTTGLPLEDVHCRKKPVTGAGHEGEGRCGCHTESLAMAHGVPVVLPAGARFLMSDIGRLQPLLPRCPGEAFHCIVLDPPWENASVRRGRQYKMLPPAKLLQLPIPSLLHQAGGLVVLWMTNRERLHQFVERHLLPAWGLELIATWWWAKITPSGHPVQPLGATHHHPYEPILLAWRAGYQQWPQLAGLPRHLVLAAEPMQHSRKPHLGPLLQLCLPPAPRCLEMFARELVPGWTSWGNEVLHFQCMNRFTI</sequence>
<dbReference type="EMBL" id="JALJOS010000058">
    <property type="protein sequence ID" value="KAK9818627.1"/>
    <property type="molecule type" value="Genomic_DNA"/>
</dbReference>
<dbReference type="Proteomes" id="UP001438707">
    <property type="component" value="Unassembled WGS sequence"/>
</dbReference>
<accession>A0AAW1QAM9</accession>
<dbReference type="PROSITE" id="PS51143">
    <property type="entry name" value="MT_A70"/>
    <property type="match status" value="1"/>
</dbReference>
<feature type="region of interest" description="Disordered" evidence="2">
    <location>
        <begin position="36"/>
        <end position="84"/>
    </location>
</feature>
<feature type="compositionally biased region" description="Polar residues" evidence="2">
    <location>
        <begin position="41"/>
        <end position="62"/>
    </location>
</feature>
<feature type="compositionally biased region" description="Polar residues" evidence="2">
    <location>
        <begin position="359"/>
        <end position="373"/>
    </location>
</feature>